<organism evidence="2 3">
    <name type="scientific">Clostridium homopropionicum DSM 5847</name>
    <dbReference type="NCBI Taxonomy" id="1121318"/>
    <lineage>
        <taxon>Bacteria</taxon>
        <taxon>Bacillati</taxon>
        <taxon>Bacillota</taxon>
        <taxon>Clostridia</taxon>
        <taxon>Eubacteriales</taxon>
        <taxon>Clostridiaceae</taxon>
        <taxon>Clostridium</taxon>
    </lineage>
</organism>
<feature type="transmembrane region" description="Helical" evidence="1">
    <location>
        <begin position="101"/>
        <end position="120"/>
    </location>
</feature>
<evidence type="ECO:0000313" key="2">
    <source>
        <dbReference type="EMBL" id="KOA19194.1"/>
    </source>
</evidence>
<keyword evidence="3" id="KW-1185">Reference proteome</keyword>
<feature type="transmembrane region" description="Helical" evidence="1">
    <location>
        <begin position="6"/>
        <end position="26"/>
    </location>
</feature>
<reference evidence="3" key="1">
    <citation type="submission" date="2015-08" db="EMBL/GenBank/DDBJ databases">
        <title>Genome sequence of the strict anaerobe Clostridium homopropionicum LuHBu1 (DSM 5847T).</title>
        <authorList>
            <person name="Poehlein A."/>
            <person name="Beck M."/>
            <person name="Schiel-Bengelsdorf B."/>
            <person name="Bengelsdorf F.R."/>
            <person name="Daniel R."/>
            <person name="Duerre P."/>
        </authorList>
    </citation>
    <scope>NUCLEOTIDE SEQUENCE [LARGE SCALE GENOMIC DNA]</scope>
    <source>
        <strain evidence="3">DSM 5847</strain>
    </source>
</reference>
<dbReference type="Proteomes" id="UP000037043">
    <property type="component" value="Unassembled WGS sequence"/>
</dbReference>
<dbReference type="EMBL" id="LHUR01000027">
    <property type="protein sequence ID" value="KOA19194.1"/>
    <property type="molecule type" value="Genomic_DNA"/>
</dbReference>
<feature type="transmembrane region" description="Helical" evidence="1">
    <location>
        <begin position="71"/>
        <end position="89"/>
    </location>
</feature>
<dbReference type="STRING" id="36844.SAMN04488501_10657"/>
<accession>A0A0L6Z8C3</accession>
<keyword evidence="1" id="KW-0812">Transmembrane</keyword>
<protein>
    <submittedName>
        <fullName evidence="2">Uncharacterized protein</fullName>
    </submittedName>
</protein>
<comment type="caution">
    <text evidence="2">The sequence shown here is derived from an EMBL/GenBank/DDBJ whole genome shotgun (WGS) entry which is preliminary data.</text>
</comment>
<feature type="transmembrane region" description="Helical" evidence="1">
    <location>
        <begin position="47"/>
        <end position="65"/>
    </location>
</feature>
<dbReference type="PATRIC" id="fig|1121318.3.peg.2313"/>
<dbReference type="RefSeq" id="WP_052221819.1">
    <property type="nucleotide sequence ID" value="NZ_LHUR01000027.1"/>
</dbReference>
<evidence type="ECO:0000256" key="1">
    <source>
        <dbReference type="SAM" id="Phobius"/>
    </source>
</evidence>
<keyword evidence="1" id="KW-0472">Membrane</keyword>
<name>A0A0L6Z8C3_9CLOT</name>
<sequence length="133" mass="15136">MMLTVMDITMTVIAIASILIIVLFDINRYKNGQYNSLIFRFREGSEGCFKERIAYFVVIISTIMIKNILAYFIFSLGLLSFLIVMNILNFKSYKIKKDRRIIIQTAIFNISILGALLISLPKLSAGVLTISNK</sequence>
<gene>
    <name evidence="2" type="ORF">CLHOM_23000</name>
</gene>
<dbReference type="AlphaFoldDB" id="A0A0L6Z8C3"/>
<evidence type="ECO:0000313" key="3">
    <source>
        <dbReference type="Proteomes" id="UP000037043"/>
    </source>
</evidence>
<keyword evidence="1" id="KW-1133">Transmembrane helix</keyword>
<proteinExistence type="predicted"/>